<dbReference type="InterPro" id="IPR000571">
    <property type="entry name" value="Znf_CCCH"/>
</dbReference>
<dbReference type="PANTHER" id="PTHR14493:SF90">
    <property type="entry name" value="ZINC FINGER CCCH DOMAIN-CONTAINING PROTEIN 2"/>
    <property type="match status" value="1"/>
</dbReference>
<evidence type="ECO:0000313" key="7">
    <source>
        <dbReference type="EMBL" id="VVV42531.1"/>
    </source>
</evidence>
<feature type="zinc finger region" description="C3H1-type" evidence="5">
    <location>
        <begin position="132"/>
        <end position="159"/>
    </location>
</feature>
<gene>
    <name evidence="7" type="ORF">NYM_LOCUS2229</name>
</gene>
<evidence type="ECO:0000256" key="5">
    <source>
        <dbReference type="PROSITE-ProRule" id="PRU00723"/>
    </source>
</evidence>
<dbReference type="OMA" id="IAWVNEL"/>
<evidence type="ECO:0000259" key="6">
    <source>
        <dbReference type="PROSITE" id="PS50103"/>
    </source>
</evidence>
<keyword evidence="2 5" id="KW-0863">Zinc-finger</keyword>
<evidence type="ECO:0000256" key="2">
    <source>
        <dbReference type="ARBA" id="ARBA00022771"/>
    </source>
</evidence>
<dbReference type="SMART" id="SM00356">
    <property type="entry name" value="ZnF_C3H1"/>
    <property type="match status" value="2"/>
</dbReference>
<keyword evidence="3 5" id="KW-0862">Zinc</keyword>
<dbReference type="PANTHER" id="PTHR14493">
    <property type="entry name" value="UNKEMPT FAMILY MEMBER"/>
    <property type="match status" value="1"/>
</dbReference>
<keyword evidence="4" id="KW-0238">DNA-binding</keyword>
<dbReference type="EMBL" id="LR721774">
    <property type="protein sequence ID" value="VVV42531.1"/>
    <property type="molecule type" value="Genomic_DNA"/>
</dbReference>
<dbReference type="Pfam" id="PF00642">
    <property type="entry name" value="zf-CCCH"/>
    <property type="match status" value="1"/>
</dbReference>
<dbReference type="AlphaFoldDB" id="A0A5K0VND5"/>
<name>A0A5K0VND5_9MAGN</name>
<dbReference type="InterPro" id="IPR057444">
    <property type="entry name" value="Znf-CCCH_AtC3H23-like"/>
</dbReference>
<sequence>MPSVSCSLDQLQFLSGKKARPSLAGFADALDLSPRDGGAATADSLRRLLLQRADSIHSDCSLSPPEAYALRRFLPSNCEDDESVPDDYACDDFRMYEFKVRRCTRARSHDWTDCPFAHPGEKARRRDPRRFNYSGTVCADFRKGACRKGDACEFAHGVFECWLHPERYRTQPCKDGRSCRRKVCFFAHTPQQLRVLTQPNNAQSPSRSPHCCVLCSASAAASASKTAHSNLHQLVPQGGGSSPDSPLMIGVSHFSPPASPPVSPPVSPVSPFFPSYQSMMCDLSNSFENMDLNPINRLSNTNSTTMLNAIPISFAWSQLASVGDRSRAPYSCSSPTALWKLQEEEEDMQREMRMTNRNTIRSMDDQNSGIAMSDPDIAWVNELVM</sequence>
<proteinExistence type="predicted"/>
<dbReference type="PROSITE" id="PS50103">
    <property type="entry name" value="ZF_C3H1"/>
    <property type="match status" value="1"/>
</dbReference>
<keyword evidence="1 5" id="KW-0479">Metal-binding</keyword>
<dbReference type="Pfam" id="PF25512">
    <property type="entry name" value="zf-CCCH_AtC3H23"/>
    <property type="match status" value="1"/>
</dbReference>
<reference evidence="7" key="1">
    <citation type="submission" date="2019-09" db="EMBL/GenBank/DDBJ databases">
        <authorList>
            <person name="Zhang L."/>
        </authorList>
    </citation>
    <scope>NUCLEOTIDE SEQUENCE</scope>
</reference>
<accession>A0A5K0VND5</accession>
<evidence type="ECO:0000256" key="4">
    <source>
        <dbReference type="ARBA" id="ARBA00023125"/>
    </source>
</evidence>
<protein>
    <recommendedName>
        <fullName evidence="6">C3H1-type domain-containing protein</fullName>
    </recommendedName>
</protein>
<dbReference type="GO" id="GO:0003677">
    <property type="term" value="F:DNA binding"/>
    <property type="evidence" value="ECO:0007669"/>
    <property type="project" value="UniProtKB-KW"/>
</dbReference>
<dbReference type="InterPro" id="IPR036855">
    <property type="entry name" value="Znf_CCCH_sf"/>
</dbReference>
<evidence type="ECO:0000256" key="1">
    <source>
        <dbReference type="ARBA" id="ARBA00022723"/>
    </source>
</evidence>
<dbReference type="OrthoDB" id="410307at2759"/>
<dbReference type="Gramene" id="NC1G0134120.1">
    <property type="protein sequence ID" value="NC1G0134120.1:cds"/>
    <property type="gene ID" value="NC1G0134120"/>
</dbReference>
<dbReference type="GO" id="GO:0008270">
    <property type="term" value="F:zinc ion binding"/>
    <property type="evidence" value="ECO:0007669"/>
    <property type="project" value="UniProtKB-KW"/>
</dbReference>
<evidence type="ECO:0000256" key="3">
    <source>
        <dbReference type="ARBA" id="ARBA00022833"/>
    </source>
</evidence>
<dbReference type="SUPFAM" id="SSF90229">
    <property type="entry name" value="CCCH zinc finger"/>
    <property type="match status" value="1"/>
</dbReference>
<dbReference type="Gene3D" id="4.10.1000.10">
    <property type="entry name" value="Zinc finger, CCCH-type"/>
    <property type="match status" value="1"/>
</dbReference>
<dbReference type="InterPro" id="IPR045234">
    <property type="entry name" value="Unkempt-like"/>
</dbReference>
<feature type="domain" description="C3H1-type" evidence="6">
    <location>
        <begin position="132"/>
        <end position="159"/>
    </location>
</feature>
<organism evidence="7">
    <name type="scientific">Nymphaea colorata</name>
    <name type="common">pocket water lily</name>
    <dbReference type="NCBI Taxonomy" id="210225"/>
    <lineage>
        <taxon>Eukaryota</taxon>
        <taxon>Viridiplantae</taxon>
        <taxon>Streptophyta</taxon>
        <taxon>Embryophyta</taxon>
        <taxon>Tracheophyta</taxon>
        <taxon>Spermatophyta</taxon>
        <taxon>Magnoliopsida</taxon>
        <taxon>Nymphaeales</taxon>
        <taxon>Nymphaeaceae</taxon>
        <taxon>Nymphaea</taxon>
    </lineage>
</organism>